<evidence type="ECO:0008006" key="3">
    <source>
        <dbReference type="Google" id="ProtNLM"/>
    </source>
</evidence>
<name>A0A067JJF7_JATCU</name>
<sequence length="221" mass="25675">MWARVLWPRFRSRYSINITQLERLSVRLIWAILGILTWVRAATRSYWAPWSRDGGTPPILSTFLGAWKEKFNPSILRSLENMAHLEEYDWAGAILSRMYDDMCDLSRGHCKLSGTYYFWEAEIGSLTARLQSWIQADPDFQQSDALSRRRVVLSHPVLQRYYLGKRVDIQIRGCRSVPYSPPKDMRAGKQMTLTAAHTEGIPQVEFIMGGDYDEFCRISLM</sequence>
<gene>
    <name evidence="1" type="ORF">JCGZ_01783</name>
</gene>
<dbReference type="EMBL" id="KK915322">
    <property type="protein sequence ID" value="KDP22958.1"/>
    <property type="molecule type" value="Genomic_DNA"/>
</dbReference>
<proteinExistence type="predicted"/>
<evidence type="ECO:0000313" key="1">
    <source>
        <dbReference type="EMBL" id="KDP22958.1"/>
    </source>
</evidence>
<dbReference type="AlphaFoldDB" id="A0A067JJF7"/>
<keyword evidence="2" id="KW-1185">Reference proteome</keyword>
<dbReference type="OrthoDB" id="1936739at2759"/>
<evidence type="ECO:0000313" key="2">
    <source>
        <dbReference type="Proteomes" id="UP000027138"/>
    </source>
</evidence>
<organism evidence="1 2">
    <name type="scientific">Jatropha curcas</name>
    <name type="common">Barbados nut</name>
    <dbReference type="NCBI Taxonomy" id="180498"/>
    <lineage>
        <taxon>Eukaryota</taxon>
        <taxon>Viridiplantae</taxon>
        <taxon>Streptophyta</taxon>
        <taxon>Embryophyta</taxon>
        <taxon>Tracheophyta</taxon>
        <taxon>Spermatophyta</taxon>
        <taxon>Magnoliopsida</taxon>
        <taxon>eudicotyledons</taxon>
        <taxon>Gunneridae</taxon>
        <taxon>Pentapetalae</taxon>
        <taxon>rosids</taxon>
        <taxon>fabids</taxon>
        <taxon>Malpighiales</taxon>
        <taxon>Euphorbiaceae</taxon>
        <taxon>Crotonoideae</taxon>
        <taxon>Jatropheae</taxon>
        <taxon>Jatropha</taxon>
    </lineage>
</organism>
<protein>
    <recommendedName>
        <fullName evidence="3">Aminotransferase-like plant mobile domain-containing protein</fullName>
    </recommendedName>
</protein>
<dbReference type="Proteomes" id="UP000027138">
    <property type="component" value="Unassembled WGS sequence"/>
</dbReference>
<accession>A0A067JJF7</accession>
<reference evidence="1 2" key="1">
    <citation type="journal article" date="2014" name="PLoS ONE">
        <title>Global Analysis of Gene Expression Profiles in Physic Nut (Jatropha curcas L.) Seedlings Exposed to Salt Stress.</title>
        <authorList>
            <person name="Zhang L."/>
            <person name="Zhang C."/>
            <person name="Wu P."/>
            <person name="Chen Y."/>
            <person name="Li M."/>
            <person name="Jiang H."/>
            <person name="Wu G."/>
        </authorList>
    </citation>
    <scope>NUCLEOTIDE SEQUENCE [LARGE SCALE GENOMIC DNA]</scope>
    <source>
        <strain evidence="2">cv. GZQX0401</strain>
        <tissue evidence="1">Young leaves</tissue>
    </source>
</reference>